<protein>
    <submittedName>
        <fullName evidence="1">HK97 family phage portal protein</fullName>
    </submittedName>
</protein>
<sequence>MLGLSTILRRFSLRDGRVWAAFFGTDSWTGKPVTPDTAMQIATFWACVRLIAQTIATLPLGLYERQGDGGRKAASSHPLYALLHDQPNADQTAVEFWEALAAHVLVWGNAFVEISRSGTRIVALSLLRPDLMAVHRTEAGDLRYRFSDPRGLREYGEADIFHVRGFGFGGDLGLSPVAQARQTLGAAMATDEAAARTFGNAMRPGGILTYEGKDLLTPAQREQAKAALIEPFTGTENAGKTLLLEGAAGFKWQAATIPPKDAEMLATRAFHIEEICRWFGVPPILVGHNAQGTTMWGSGVEQVMLGWLTLGLRPYLSRIEQAIKRQLIAPGERASLYAEFTVEGLLRADSAGRAEMYSKLLQIGAITPNQIADRENLPRFDGGDQRFVNATLVPIEQAGQRRTVPAPGDPIPEASS</sequence>
<dbReference type="Proteomes" id="UP000295122">
    <property type="component" value="Unassembled WGS sequence"/>
</dbReference>
<dbReference type="AlphaFoldDB" id="A0A4V3DXN1"/>
<evidence type="ECO:0000313" key="1">
    <source>
        <dbReference type="EMBL" id="TDR89119.1"/>
    </source>
</evidence>
<dbReference type="InterPro" id="IPR006944">
    <property type="entry name" value="Phage/GTA_portal"/>
</dbReference>
<dbReference type="RefSeq" id="WP_133772591.1">
    <property type="nucleotide sequence ID" value="NZ_SNZR01000014.1"/>
</dbReference>
<comment type="caution">
    <text evidence="1">The sequence shown here is derived from an EMBL/GenBank/DDBJ whole genome shotgun (WGS) entry which is preliminary data.</text>
</comment>
<keyword evidence="2" id="KW-1185">Reference proteome</keyword>
<proteinExistence type="predicted"/>
<reference evidence="1 2" key="1">
    <citation type="submission" date="2019-03" db="EMBL/GenBank/DDBJ databases">
        <title>Genomic Encyclopedia of Type Strains, Phase IV (KMG-IV): sequencing the most valuable type-strain genomes for metagenomic binning, comparative biology and taxonomic classification.</title>
        <authorList>
            <person name="Goeker M."/>
        </authorList>
    </citation>
    <scope>NUCLEOTIDE SEQUENCE [LARGE SCALE GENOMIC DNA]</scope>
    <source>
        <strain evidence="1 2">DSM 25903</strain>
    </source>
</reference>
<dbReference type="InterPro" id="IPR006427">
    <property type="entry name" value="Portal_HK97"/>
</dbReference>
<accession>A0A4V3DXN1</accession>
<dbReference type="NCBIfam" id="TIGR01537">
    <property type="entry name" value="portal_HK97"/>
    <property type="match status" value="1"/>
</dbReference>
<name>A0A4V3DXN1_9HYPH</name>
<dbReference type="EMBL" id="SNZR01000014">
    <property type="protein sequence ID" value="TDR89119.1"/>
    <property type="molecule type" value="Genomic_DNA"/>
</dbReference>
<organism evidence="1 2">
    <name type="scientific">Enterovirga rhinocerotis</name>
    <dbReference type="NCBI Taxonomy" id="1339210"/>
    <lineage>
        <taxon>Bacteria</taxon>
        <taxon>Pseudomonadati</taxon>
        <taxon>Pseudomonadota</taxon>
        <taxon>Alphaproteobacteria</taxon>
        <taxon>Hyphomicrobiales</taxon>
        <taxon>Methylobacteriaceae</taxon>
        <taxon>Enterovirga</taxon>
    </lineage>
</organism>
<gene>
    <name evidence="1" type="ORF">EV668_3607</name>
</gene>
<dbReference type="Pfam" id="PF04860">
    <property type="entry name" value="Phage_portal"/>
    <property type="match status" value="1"/>
</dbReference>
<evidence type="ECO:0000313" key="2">
    <source>
        <dbReference type="Proteomes" id="UP000295122"/>
    </source>
</evidence>
<dbReference type="OrthoDB" id="7592047at2"/>